<dbReference type="InterPro" id="IPR048683">
    <property type="entry name" value="Sf6_terminase"/>
</dbReference>
<dbReference type="Proteomes" id="UP000033945">
    <property type="component" value="Unassembled WGS sequence"/>
</dbReference>
<dbReference type="Gene3D" id="1.10.10.60">
    <property type="entry name" value="Homeodomain-like"/>
    <property type="match status" value="1"/>
</dbReference>
<protein>
    <submittedName>
        <fullName evidence="1">Uncharacterized protein</fullName>
    </submittedName>
</protein>
<dbReference type="AlphaFoldDB" id="A0A0G1KZJ8"/>
<comment type="caution">
    <text evidence="1">The sequence shown here is derived from an EMBL/GenBank/DDBJ whole genome shotgun (WGS) entry which is preliminary data.</text>
</comment>
<proteinExistence type="predicted"/>
<gene>
    <name evidence="1" type="ORF">UW55_C0024G0004</name>
</gene>
<evidence type="ECO:0000313" key="1">
    <source>
        <dbReference type="EMBL" id="KKT61752.1"/>
    </source>
</evidence>
<dbReference type="EMBL" id="LCIT01000024">
    <property type="protein sequence ID" value="KKT61752.1"/>
    <property type="molecule type" value="Genomic_DNA"/>
</dbReference>
<sequence length="152" mass="16236">MKLKPLGYAKLDMRIAEMGEDAVVMDVATRIAEGCNPKGIADNFGIPYIVLKQWLEGHGDMVALARRAHADILVSEALDEVTNAETDTVSVARLRAETYMKVAGKQDRIAWGESSQAFGSSGGNITIVIGSVEVPGAGKVVDMKDIEDSGEI</sequence>
<organism evidence="1 2">
    <name type="scientific">Candidatus Giovannonibacteria bacterium GW2011_GWA2_44_26</name>
    <dbReference type="NCBI Taxonomy" id="1618648"/>
    <lineage>
        <taxon>Bacteria</taxon>
        <taxon>Candidatus Giovannoniibacteriota</taxon>
    </lineage>
</organism>
<accession>A0A0G1KZJ8</accession>
<dbReference type="Pfam" id="PF20901">
    <property type="entry name" value="Sf6_terminase"/>
    <property type="match status" value="1"/>
</dbReference>
<name>A0A0G1KZJ8_9BACT</name>
<evidence type="ECO:0000313" key="2">
    <source>
        <dbReference type="Proteomes" id="UP000033945"/>
    </source>
</evidence>
<reference evidence="1 2" key="1">
    <citation type="journal article" date="2015" name="Nature">
        <title>rRNA introns, odd ribosomes, and small enigmatic genomes across a large radiation of phyla.</title>
        <authorList>
            <person name="Brown C.T."/>
            <person name="Hug L.A."/>
            <person name="Thomas B.C."/>
            <person name="Sharon I."/>
            <person name="Castelle C.J."/>
            <person name="Singh A."/>
            <person name="Wilkins M.J."/>
            <person name="Williams K.H."/>
            <person name="Banfield J.F."/>
        </authorList>
    </citation>
    <scope>NUCLEOTIDE SEQUENCE [LARGE SCALE GENOMIC DNA]</scope>
</reference>